<dbReference type="SUPFAM" id="SSF54786">
    <property type="entry name" value="YcfA/nrd intein domain"/>
    <property type="match status" value="1"/>
</dbReference>
<dbReference type="AlphaFoldDB" id="A0A0G0NQ65"/>
<proteinExistence type="inferred from homology"/>
<evidence type="ECO:0000256" key="7">
    <source>
        <dbReference type="ARBA" id="ARBA00023016"/>
    </source>
</evidence>
<comment type="caution">
    <text evidence="8">The sequence shown here is derived from an EMBL/GenBank/DDBJ whole genome shotgun (WGS) entry which is preliminary data.</text>
</comment>
<evidence type="ECO:0000256" key="6">
    <source>
        <dbReference type="ARBA" id="ARBA00022884"/>
    </source>
</evidence>
<accession>A0A0G0NQ65</accession>
<protein>
    <submittedName>
        <fullName evidence="8">YcfA family protein</fullName>
    </submittedName>
</protein>
<keyword evidence="2" id="KW-1277">Toxin-antitoxin system</keyword>
<dbReference type="EMBL" id="LBVO01000041">
    <property type="protein sequence ID" value="KKQ88044.1"/>
    <property type="molecule type" value="Genomic_DNA"/>
</dbReference>
<dbReference type="Gene3D" id="3.30.920.30">
    <property type="entry name" value="Hypothetical protein"/>
    <property type="match status" value="1"/>
</dbReference>
<keyword evidence="5" id="KW-0378">Hydrolase</keyword>
<keyword evidence="6" id="KW-0694">RNA-binding</keyword>
<dbReference type="GO" id="GO:0004519">
    <property type="term" value="F:endonuclease activity"/>
    <property type="evidence" value="ECO:0007669"/>
    <property type="project" value="UniProtKB-KW"/>
</dbReference>
<keyword evidence="7" id="KW-0346">Stress response</keyword>
<dbReference type="PANTHER" id="PTHR34873">
    <property type="entry name" value="SSR1766 PROTEIN"/>
    <property type="match status" value="1"/>
</dbReference>
<sequence>MPPKNAKQIIKVLRGHGFILSRQKGSHMIWKNPESGIIVPVPLHTKSRTLPIGTYLAIVKQSEISKEEFENKNLPAIG</sequence>
<dbReference type="Proteomes" id="UP000033934">
    <property type="component" value="Unassembled WGS sequence"/>
</dbReference>
<dbReference type="Pfam" id="PF07927">
    <property type="entry name" value="HicA_toxin"/>
    <property type="match status" value="1"/>
</dbReference>
<keyword evidence="4" id="KW-0255">Endonuclease</keyword>
<organism evidence="8 9">
    <name type="scientific">Berkelbacteria bacterium GW2011_GWA2_38_9</name>
    <dbReference type="NCBI Taxonomy" id="1618334"/>
    <lineage>
        <taxon>Bacteria</taxon>
        <taxon>Candidatus Berkelbacteria</taxon>
    </lineage>
</organism>
<comment type="similarity">
    <text evidence="1">Belongs to the HicA mRNA interferase family.</text>
</comment>
<evidence type="ECO:0000256" key="5">
    <source>
        <dbReference type="ARBA" id="ARBA00022801"/>
    </source>
</evidence>
<name>A0A0G0NQ65_9BACT</name>
<reference evidence="8 9" key="1">
    <citation type="journal article" date="2015" name="Nature">
        <title>rRNA introns, odd ribosomes, and small enigmatic genomes across a large radiation of phyla.</title>
        <authorList>
            <person name="Brown C.T."/>
            <person name="Hug L.A."/>
            <person name="Thomas B.C."/>
            <person name="Sharon I."/>
            <person name="Castelle C.J."/>
            <person name="Singh A."/>
            <person name="Wilkins M.J."/>
            <person name="Williams K.H."/>
            <person name="Banfield J.F."/>
        </authorList>
    </citation>
    <scope>NUCLEOTIDE SEQUENCE [LARGE SCALE GENOMIC DNA]</scope>
</reference>
<dbReference type="InterPro" id="IPR012933">
    <property type="entry name" value="HicA_mRNA_interferase"/>
</dbReference>
<evidence type="ECO:0000313" key="9">
    <source>
        <dbReference type="Proteomes" id="UP000033934"/>
    </source>
</evidence>
<evidence type="ECO:0000256" key="2">
    <source>
        <dbReference type="ARBA" id="ARBA00022649"/>
    </source>
</evidence>
<keyword evidence="3" id="KW-0540">Nuclease</keyword>
<evidence type="ECO:0000256" key="4">
    <source>
        <dbReference type="ARBA" id="ARBA00022759"/>
    </source>
</evidence>
<dbReference type="PANTHER" id="PTHR34873:SF3">
    <property type="entry name" value="ADDICTION MODULE TOXIN, HICA FAMILY"/>
    <property type="match status" value="1"/>
</dbReference>
<evidence type="ECO:0000256" key="1">
    <source>
        <dbReference type="ARBA" id="ARBA00006620"/>
    </source>
</evidence>
<evidence type="ECO:0000256" key="3">
    <source>
        <dbReference type="ARBA" id="ARBA00022722"/>
    </source>
</evidence>
<dbReference type="GO" id="GO:0016787">
    <property type="term" value="F:hydrolase activity"/>
    <property type="evidence" value="ECO:0007669"/>
    <property type="project" value="UniProtKB-KW"/>
</dbReference>
<evidence type="ECO:0000313" key="8">
    <source>
        <dbReference type="EMBL" id="KKQ88044.1"/>
    </source>
</evidence>
<gene>
    <name evidence="8" type="ORF">UT11_C0041G0005</name>
</gene>
<dbReference type="GO" id="GO:0003729">
    <property type="term" value="F:mRNA binding"/>
    <property type="evidence" value="ECO:0007669"/>
    <property type="project" value="InterPro"/>
</dbReference>
<dbReference type="InterPro" id="IPR038570">
    <property type="entry name" value="HicA_sf"/>
</dbReference>